<gene>
    <name evidence="2" type="ORF">CC78DRAFT_537915</name>
</gene>
<feature type="domain" description="C2H2-type" evidence="1">
    <location>
        <begin position="91"/>
        <end position="111"/>
    </location>
</feature>
<evidence type="ECO:0000313" key="2">
    <source>
        <dbReference type="EMBL" id="KAF2258284.1"/>
    </source>
</evidence>
<accession>A0A9P4N117</accession>
<dbReference type="AlphaFoldDB" id="A0A9P4N117"/>
<keyword evidence="3" id="KW-1185">Reference proteome</keyword>
<dbReference type="SMART" id="SM00355">
    <property type="entry name" value="ZnF_C2H2"/>
    <property type="match status" value="4"/>
</dbReference>
<organism evidence="2 3">
    <name type="scientific">Lojkania enalia</name>
    <dbReference type="NCBI Taxonomy" id="147567"/>
    <lineage>
        <taxon>Eukaryota</taxon>
        <taxon>Fungi</taxon>
        <taxon>Dikarya</taxon>
        <taxon>Ascomycota</taxon>
        <taxon>Pezizomycotina</taxon>
        <taxon>Dothideomycetes</taxon>
        <taxon>Pleosporomycetidae</taxon>
        <taxon>Pleosporales</taxon>
        <taxon>Pleosporales incertae sedis</taxon>
        <taxon>Lojkania</taxon>
    </lineage>
</organism>
<dbReference type="Gene3D" id="3.30.160.60">
    <property type="entry name" value="Classic Zinc Finger"/>
    <property type="match status" value="1"/>
</dbReference>
<sequence length="227" mass="26048">MVIFLSLFCPHCDEYYFPDGGNPQVCRIQHETQVHYMCPICGDDCYSIQGVHDHCRTKGCAPICRDCKPGEHTIWLNRDEYQKHVKKYNVCTKCEVHFNSPSNLAHHNLTHREPIFDCLGCTRKFKTYGGMIIHLEAGTCPSGINAVELNNSAALCFQWKKYIINEFVRDCMLNGYLDSLLYQCPTCFAKFGKLSSLFMHVESPSCSQTLNQGAIFKLRKWLFNCHA</sequence>
<dbReference type="InterPro" id="IPR036236">
    <property type="entry name" value="Znf_C2H2_sf"/>
</dbReference>
<evidence type="ECO:0000259" key="1">
    <source>
        <dbReference type="PROSITE" id="PS00028"/>
    </source>
</evidence>
<evidence type="ECO:0000313" key="3">
    <source>
        <dbReference type="Proteomes" id="UP000800093"/>
    </source>
</evidence>
<dbReference type="Proteomes" id="UP000800093">
    <property type="component" value="Unassembled WGS sequence"/>
</dbReference>
<name>A0A9P4N117_9PLEO</name>
<dbReference type="EMBL" id="ML986773">
    <property type="protein sequence ID" value="KAF2258284.1"/>
    <property type="molecule type" value="Genomic_DNA"/>
</dbReference>
<dbReference type="InterPro" id="IPR013087">
    <property type="entry name" value="Znf_C2H2_type"/>
</dbReference>
<dbReference type="PROSITE" id="PS00028">
    <property type="entry name" value="ZINC_FINGER_C2H2_1"/>
    <property type="match status" value="1"/>
</dbReference>
<protein>
    <recommendedName>
        <fullName evidence="1">C2H2-type domain-containing protein</fullName>
    </recommendedName>
</protein>
<comment type="caution">
    <text evidence="2">The sequence shown here is derived from an EMBL/GenBank/DDBJ whole genome shotgun (WGS) entry which is preliminary data.</text>
</comment>
<dbReference type="SUPFAM" id="SSF57667">
    <property type="entry name" value="beta-beta-alpha zinc fingers"/>
    <property type="match status" value="1"/>
</dbReference>
<reference evidence="3" key="1">
    <citation type="journal article" date="2020" name="Stud. Mycol.">
        <title>101 Dothideomycetes genomes: A test case for predicting lifestyles and emergence of pathogens.</title>
        <authorList>
            <person name="Haridas S."/>
            <person name="Albert R."/>
            <person name="Binder M."/>
            <person name="Bloem J."/>
            <person name="LaButti K."/>
            <person name="Salamov A."/>
            <person name="Andreopoulos B."/>
            <person name="Baker S."/>
            <person name="Barry K."/>
            <person name="Bills G."/>
            <person name="Bluhm B."/>
            <person name="Cannon C."/>
            <person name="Castanera R."/>
            <person name="Culley D."/>
            <person name="Daum C."/>
            <person name="Ezra D."/>
            <person name="Gonzalez J."/>
            <person name="Henrissat B."/>
            <person name="Kuo A."/>
            <person name="Liang C."/>
            <person name="Lipzen A."/>
            <person name="Lutzoni F."/>
            <person name="Magnuson J."/>
            <person name="Mondo S."/>
            <person name="Nolan M."/>
            <person name="Ohm R."/>
            <person name="Pangilinan J."/>
            <person name="Park H.-J."/>
            <person name="Ramirez L."/>
            <person name="Alfaro M."/>
            <person name="Sun H."/>
            <person name="Tritt A."/>
            <person name="Yoshinaga Y."/>
            <person name="Zwiers L.-H."/>
            <person name="Turgeon B."/>
            <person name="Goodwin S."/>
            <person name="Spatafora J."/>
            <person name="Crous P."/>
            <person name="Grigoriev I."/>
        </authorList>
    </citation>
    <scope>NUCLEOTIDE SEQUENCE [LARGE SCALE GENOMIC DNA]</scope>
    <source>
        <strain evidence="3">CBS 304.66</strain>
    </source>
</reference>
<dbReference type="OrthoDB" id="6105938at2759"/>
<proteinExistence type="predicted"/>